<gene>
    <name evidence="1" type="ORF">CSSPJE1EN1_LOCUS27432</name>
</gene>
<organism evidence="1 2">
    <name type="scientific">Sphagnum jensenii</name>
    <dbReference type="NCBI Taxonomy" id="128206"/>
    <lineage>
        <taxon>Eukaryota</taxon>
        <taxon>Viridiplantae</taxon>
        <taxon>Streptophyta</taxon>
        <taxon>Embryophyta</taxon>
        <taxon>Bryophyta</taxon>
        <taxon>Sphagnophytina</taxon>
        <taxon>Sphagnopsida</taxon>
        <taxon>Sphagnales</taxon>
        <taxon>Sphagnaceae</taxon>
        <taxon>Sphagnum</taxon>
    </lineage>
</organism>
<dbReference type="Proteomes" id="UP001497444">
    <property type="component" value="Unassembled WGS sequence"/>
</dbReference>
<protein>
    <submittedName>
        <fullName evidence="1">Uncharacterized protein</fullName>
    </submittedName>
</protein>
<evidence type="ECO:0000313" key="1">
    <source>
        <dbReference type="EMBL" id="CAK9252054.1"/>
    </source>
</evidence>
<keyword evidence="2" id="KW-1185">Reference proteome</keyword>
<name>A0ABP0VCC2_9BRYO</name>
<reference evidence="1" key="1">
    <citation type="submission" date="2024-02" db="EMBL/GenBank/DDBJ databases">
        <authorList>
            <consortium name="ELIXIR-Norway"/>
            <consortium name="Elixir Norway"/>
        </authorList>
    </citation>
    <scope>NUCLEOTIDE SEQUENCE</scope>
</reference>
<evidence type="ECO:0000313" key="2">
    <source>
        <dbReference type="Proteomes" id="UP001497444"/>
    </source>
</evidence>
<dbReference type="EMBL" id="CAXAQS010000543">
    <property type="protein sequence ID" value="CAK9252054.1"/>
    <property type="molecule type" value="Genomic_DNA"/>
</dbReference>
<accession>A0ABP0VCC2</accession>
<comment type="caution">
    <text evidence="1">The sequence shown here is derived from an EMBL/GenBank/DDBJ whole genome shotgun (WGS) entry which is preliminary data.</text>
</comment>
<proteinExistence type="predicted"/>
<sequence length="224" mass="24795">MIVAGWTGPLQLTQEDLEALIASNFPDQIAPALYASLRLQNLVVTLQSSVLDRAQHDCNPCETREYGRIRSAGFISKDYYSALVASPGDPTVWAAGQESNLIIVIPETNGSVSAGSAKMGPGYGETTETLLGYEFTAKFNDPNFVSNAQFYNALIGQRNYYFFYRTSSQTYITNVTVTIIPNKEVKDDLNGEIVWENTVKWIDSQFELQIDTPDGVFDECFSPA</sequence>